<organism evidence="7 8">
    <name type="scientific">Blastococcus saxobsidens</name>
    <dbReference type="NCBI Taxonomy" id="138336"/>
    <lineage>
        <taxon>Bacteria</taxon>
        <taxon>Bacillati</taxon>
        <taxon>Actinomycetota</taxon>
        <taxon>Actinomycetes</taxon>
        <taxon>Geodermatophilales</taxon>
        <taxon>Geodermatophilaceae</taxon>
        <taxon>Blastococcus</taxon>
    </lineage>
</organism>
<keyword evidence="3" id="KW-0479">Metal-binding</keyword>
<dbReference type="Proteomes" id="UP000292507">
    <property type="component" value="Unassembled WGS sequence"/>
</dbReference>
<keyword evidence="5" id="KW-0862">Zinc</keyword>
<dbReference type="InterPro" id="IPR051013">
    <property type="entry name" value="MBL_superfamily_lactonases"/>
</dbReference>
<proteinExistence type="inferred from homology"/>
<dbReference type="AlphaFoldDB" id="A0A4Q7Y687"/>
<dbReference type="RefSeq" id="WP_165400441.1">
    <property type="nucleotide sequence ID" value="NZ_POQT01000046.1"/>
</dbReference>
<reference evidence="7 8" key="1">
    <citation type="submission" date="2019-02" db="EMBL/GenBank/DDBJ databases">
        <title>Sequencing the genomes of 1000 actinobacteria strains.</title>
        <authorList>
            <person name="Klenk H.-P."/>
        </authorList>
    </citation>
    <scope>NUCLEOTIDE SEQUENCE [LARGE SCALE GENOMIC DNA]</scope>
    <source>
        <strain evidence="7 8">DSM 44509</strain>
    </source>
</reference>
<sequence length="273" mass="29598">MTDRLAPLRPQAPGTWRVWALAYALRRGQRGQHFLGHDERSGEPHPTAYYVWLAVSDTDVVLVDAGIAPSRAAAVPGLQYLGSPIELLGRFGVRPEDVGWSVLTHLHYDHTGVVAELPAATYVVQEAEWEYWTGPWPRRLTRERWLCAPEDLEHLAAAGEVGRRRDVAGDVELLPGLSVHLVGGHTAGMQLVRVATGAGSVVLASDAAHFYENLTSDRPPPILHTMPAVYGAFDRITELAGDAGLIVPGHDPGVLDRFPADGPDRTGSVVRIA</sequence>
<dbReference type="Gene3D" id="3.60.15.10">
    <property type="entry name" value="Ribonuclease Z/Hydroxyacylglutathione hydrolase-like"/>
    <property type="match status" value="1"/>
</dbReference>
<evidence type="ECO:0000259" key="6">
    <source>
        <dbReference type="SMART" id="SM00849"/>
    </source>
</evidence>
<evidence type="ECO:0000256" key="2">
    <source>
        <dbReference type="ARBA" id="ARBA00007749"/>
    </source>
</evidence>
<dbReference type="EMBL" id="SHKV01000001">
    <property type="protein sequence ID" value="RZU31974.1"/>
    <property type="molecule type" value="Genomic_DNA"/>
</dbReference>
<dbReference type="SUPFAM" id="SSF56281">
    <property type="entry name" value="Metallo-hydrolase/oxidoreductase"/>
    <property type="match status" value="1"/>
</dbReference>
<comment type="cofactor">
    <cofactor evidence="1">
        <name>Zn(2+)</name>
        <dbReference type="ChEBI" id="CHEBI:29105"/>
    </cofactor>
</comment>
<name>A0A4Q7Y687_9ACTN</name>
<dbReference type="PANTHER" id="PTHR42978">
    <property type="entry name" value="QUORUM-QUENCHING LACTONASE YTNP-RELATED-RELATED"/>
    <property type="match status" value="1"/>
</dbReference>
<dbReference type="CDD" id="cd07729">
    <property type="entry name" value="AHL_lactonase_MBL-fold"/>
    <property type="match status" value="1"/>
</dbReference>
<evidence type="ECO:0000256" key="4">
    <source>
        <dbReference type="ARBA" id="ARBA00022801"/>
    </source>
</evidence>
<keyword evidence="8" id="KW-1185">Reference proteome</keyword>
<keyword evidence="4 7" id="KW-0378">Hydrolase</keyword>
<comment type="caution">
    <text evidence="7">The sequence shown here is derived from an EMBL/GenBank/DDBJ whole genome shotgun (WGS) entry which is preliminary data.</text>
</comment>
<comment type="similarity">
    <text evidence="2">Belongs to the metallo-beta-lactamase superfamily.</text>
</comment>
<evidence type="ECO:0000256" key="5">
    <source>
        <dbReference type="ARBA" id="ARBA00022833"/>
    </source>
</evidence>
<dbReference type="InterPro" id="IPR001279">
    <property type="entry name" value="Metallo-B-lactamas"/>
</dbReference>
<dbReference type="InterPro" id="IPR036866">
    <property type="entry name" value="RibonucZ/Hydroxyglut_hydro"/>
</dbReference>
<evidence type="ECO:0000256" key="3">
    <source>
        <dbReference type="ARBA" id="ARBA00022723"/>
    </source>
</evidence>
<protein>
    <submittedName>
        <fullName evidence="7">Glyoxylase-like metal-dependent hydrolase (Beta-lactamase superfamily II)</fullName>
    </submittedName>
</protein>
<dbReference type="GO" id="GO:0016787">
    <property type="term" value="F:hydrolase activity"/>
    <property type="evidence" value="ECO:0007669"/>
    <property type="project" value="UniProtKB-KW"/>
</dbReference>
<dbReference type="Pfam" id="PF00753">
    <property type="entry name" value="Lactamase_B"/>
    <property type="match status" value="1"/>
</dbReference>
<evidence type="ECO:0000256" key="1">
    <source>
        <dbReference type="ARBA" id="ARBA00001947"/>
    </source>
</evidence>
<evidence type="ECO:0000313" key="8">
    <source>
        <dbReference type="Proteomes" id="UP000292507"/>
    </source>
</evidence>
<dbReference type="SMART" id="SM00849">
    <property type="entry name" value="Lactamase_B"/>
    <property type="match status" value="1"/>
</dbReference>
<dbReference type="PANTHER" id="PTHR42978:SF7">
    <property type="entry name" value="METALLO-HYDROLASE RV2300C-RELATED"/>
    <property type="match status" value="1"/>
</dbReference>
<feature type="domain" description="Metallo-beta-lactamase" evidence="6">
    <location>
        <begin position="48"/>
        <end position="250"/>
    </location>
</feature>
<dbReference type="GO" id="GO:0046872">
    <property type="term" value="F:metal ion binding"/>
    <property type="evidence" value="ECO:0007669"/>
    <property type="project" value="UniProtKB-KW"/>
</dbReference>
<accession>A0A4Q7Y687</accession>
<evidence type="ECO:0000313" key="7">
    <source>
        <dbReference type="EMBL" id="RZU31974.1"/>
    </source>
</evidence>
<gene>
    <name evidence="7" type="ORF">BKA19_1660</name>
</gene>